<evidence type="ECO:0000256" key="6">
    <source>
        <dbReference type="ARBA" id="ARBA00022679"/>
    </source>
</evidence>
<evidence type="ECO:0000313" key="12">
    <source>
        <dbReference type="Proteomes" id="UP000306416"/>
    </source>
</evidence>
<dbReference type="Gene3D" id="3.40.50.2000">
    <property type="entry name" value="Glycogen Phosphorylase B"/>
    <property type="match status" value="2"/>
</dbReference>
<dbReference type="PANTHER" id="PTHR45825:SF11">
    <property type="entry name" value="ALPHA AMYLASE DOMAIN-CONTAINING PROTEIN"/>
    <property type="match status" value="1"/>
</dbReference>
<sequence>MKILFVASEVTPFAKTGGLADVASALPKTLRTLGHDVRIMMPFYSVVERGGMAVRKGRKSASVMVDGVEKKGFLRQAALGEIPVYLIENKEYFSRDELYGTPGGDYPDNAQRFSFFCRCVLELLKKMDFRPDIIHCHDWQTALIPHYLKHERKNDPFFARTGIIFTIHNLAYQGLFPREELSTMGLSKECFTIDGLEFYGKINLLKAGILAADSVTTVSENYCREICTPEMGCGLHGVLQTRKDDLVGILNGLDYEEWNPAMDKEIMKNYSHASLSGKMVDKIGLQRLMGLASAPDTPVFGMVSRMVAQKGFDLIAELLPVIAKAPMQFVMLGSGEERYVKAFTDVKAAGARNIAFAAGFDHSLAPKIYAGSDMFLMPSFFEPCGLGQLIAMRYGTVPVVRRTGGLADSVFDPRDNDKTPNGFVFEEYSAEALWEAMNRAITAYQDKAFWKKLMRRGMSSDYSWQNSVQKYLDLYRKALLRKGGEA</sequence>
<evidence type="ECO:0000256" key="2">
    <source>
        <dbReference type="ARBA" id="ARBA00002764"/>
    </source>
</evidence>
<dbReference type="SUPFAM" id="SSF53756">
    <property type="entry name" value="UDP-Glycosyltransferase/glycogen phosphorylase"/>
    <property type="match status" value="1"/>
</dbReference>
<dbReference type="AlphaFoldDB" id="A0A4S1CN67"/>
<dbReference type="GO" id="GO:0005829">
    <property type="term" value="C:cytosol"/>
    <property type="evidence" value="ECO:0007669"/>
    <property type="project" value="TreeGrafter"/>
</dbReference>
<dbReference type="Pfam" id="PF00534">
    <property type="entry name" value="Glycos_transf_1"/>
    <property type="match status" value="1"/>
</dbReference>
<keyword evidence="5 8" id="KW-0328">Glycosyltransferase</keyword>
<organism evidence="11 12">
    <name type="scientific">Geomonas terrae</name>
    <dbReference type="NCBI Taxonomy" id="2562681"/>
    <lineage>
        <taxon>Bacteria</taxon>
        <taxon>Pseudomonadati</taxon>
        <taxon>Thermodesulfobacteriota</taxon>
        <taxon>Desulfuromonadia</taxon>
        <taxon>Geobacterales</taxon>
        <taxon>Geobacteraceae</taxon>
        <taxon>Geomonas</taxon>
    </lineage>
</organism>
<evidence type="ECO:0000259" key="9">
    <source>
        <dbReference type="Pfam" id="PF00534"/>
    </source>
</evidence>
<proteinExistence type="inferred from homology"/>
<dbReference type="EC" id="2.4.1.21" evidence="8"/>
<comment type="caution">
    <text evidence="11">The sequence shown here is derived from an EMBL/GenBank/DDBJ whole genome shotgun (WGS) entry which is preliminary data.</text>
</comment>
<keyword evidence="7 8" id="KW-0320">Glycogen biosynthesis</keyword>
<evidence type="ECO:0000313" key="11">
    <source>
        <dbReference type="EMBL" id="TGU75234.1"/>
    </source>
</evidence>
<dbReference type="UniPathway" id="UPA00164"/>
<comment type="similarity">
    <text evidence="4 8">Belongs to the glycosyltransferase 1 family. Bacterial/plant glycogen synthase subfamily.</text>
</comment>
<dbReference type="CDD" id="cd03791">
    <property type="entry name" value="GT5_Glycogen_synthase_DULL1-like"/>
    <property type="match status" value="1"/>
</dbReference>
<dbReference type="InterPro" id="IPR001296">
    <property type="entry name" value="Glyco_trans_1"/>
</dbReference>
<dbReference type="HAMAP" id="MF_00484">
    <property type="entry name" value="Glycogen_synth"/>
    <property type="match status" value="1"/>
</dbReference>
<evidence type="ECO:0000256" key="7">
    <source>
        <dbReference type="ARBA" id="ARBA00023056"/>
    </source>
</evidence>
<evidence type="ECO:0000256" key="8">
    <source>
        <dbReference type="HAMAP-Rule" id="MF_00484"/>
    </source>
</evidence>
<evidence type="ECO:0000256" key="5">
    <source>
        <dbReference type="ARBA" id="ARBA00022676"/>
    </source>
</evidence>
<keyword evidence="6 8" id="KW-0808">Transferase</keyword>
<accession>A0A4S1CN67</accession>
<evidence type="ECO:0000256" key="1">
    <source>
        <dbReference type="ARBA" id="ARBA00001478"/>
    </source>
</evidence>
<evidence type="ECO:0000256" key="3">
    <source>
        <dbReference type="ARBA" id="ARBA00004964"/>
    </source>
</evidence>
<feature type="domain" description="Glycosyl transferase family 1" evidence="9">
    <location>
        <begin position="294"/>
        <end position="444"/>
    </location>
</feature>
<dbReference type="Pfam" id="PF08323">
    <property type="entry name" value="Glyco_transf_5"/>
    <property type="match status" value="1"/>
</dbReference>
<feature type="binding site" evidence="8">
    <location>
        <position position="15"/>
    </location>
    <ligand>
        <name>ADP-alpha-D-glucose</name>
        <dbReference type="ChEBI" id="CHEBI:57498"/>
    </ligand>
</feature>
<feature type="domain" description="Starch synthase catalytic" evidence="10">
    <location>
        <begin position="2"/>
        <end position="240"/>
    </location>
</feature>
<dbReference type="GO" id="GO:0009011">
    <property type="term" value="F:alpha-1,4-glucan glucosyltransferase (ADP-glucose donor) activity"/>
    <property type="evidence" value="ECO:0007669"/>
    <property type="project" value="UniProtKB-UniRule"/>
</dbReference>
<name>A0A4S1CN67_9BACT</name>
<dbReference type="Proteomes" id="UP000306416">
    <property type="component" value="Unassembled WGS sequence"/>
</dbReference>
<comment type="pathway">
    <text evidence="3 8">Glycan biosynthesis; glycogen biosynthesis.</text>
</comment>
<evidence type="ECO:0000256" key="4">
    <source>
        <dbReference type="ARBA" id="ARBA00010281"/>
    </source>
</evidence>
<keyword evidence="12" id="KW-1185">Reference proteome</keyword>
<dbReference type="EMBL" id="SRSC01000001">
    <property type="protein sequence ID" value="TGU75234.1"/>
    <property type="molecule type" value="Genomic_DNA"/>
</dbReference>
<dbReference type="GO" id="GO:0004373">
    <property type="term" value="F:alpha-1,4-glucan glucosyltransferase (UDP-glucose donor) activity"/>
    <property type="evidence" value="ECO:0007669"/>
    <property type="project" value="InterPro"/>
</dbReference>
<gene>
    <name evidence="8 11" type="primary">glgA</name>
    <name evidence="11" type="ORF">E4633_07235</name>
</gene>
<dbReference type="PANTHER" id="PTHR45825">
    <property type="entry name" value="GRANULE-BOUND STARCH SYNTHASE 1, CHLOROPLASTIC/AMYLOPLASTIC"/>
    <property type="match status" value="1"/>
</dbReference>
<comment type="function">
    <text evidence="2 8">Synthesizes alpha-1,4-glucan chains using ADP-glucose.</text>
</comment>
<dbReference type="NCBIfam" id="NF001899">
    <property type="entry name" value="PRK00654.1-2"/>
    <property type="match status" value="1"/>
</dbReference>
<dbReference type="RefSeq" id="WP_135869534.1">
    <property type="nucleotide sequence ID" value="NZ_SRSC01000001.1"/>
</dbReference>
<dbReference type="InterPro" id="IPR013534">
    <property type="entry name" value="Starch_synth_cat_dom"/>
</dbReference>
<dbReference type="NCBIfam" id="TIGR02095">
    <property type="entry name" value="glgA"/>
    <property type="match status" value="1"/>
</dbReference>
<protein>
    <recommendedName>
        <fullName evidence="8">Glycogen synthase</fullName>
        <ecNumber evidence="8">2.4.1.21</ecNumber>
    </recommendedName>
    <alternativeName>
        <fullName evidence="8">Starch [bacterial glycogen] synthase</fullName>
    </alternativeName>
</protein>
<dbReference type="GO" id="GO:0005978">
    <property type="term" value="P:glycogen biosynthetic process"/>
    <property type="evidence" value="ECO:0007669"/>
    <property type="project" value="UniProtKB-UniRule"/>
</dbReference>
<evidence type="ECO:0000259" key="10">
    <source>
        <dbReference type="Pfam" id="PF08323"/>
    </source>
</evidence>
<reference evidence="11 12" key="1">
    <citation type="submission" date="2019-04" db="EMBL/GenBank/DDBJ databases">
        <title>Geobacter oryzae sp. nov., ferric-reducing bacteria isolated from paddy soil.</title>
        <authorList>
            <person name="Xu Z."/>
            <person name="Masuda Y."/>
            <person name="Itoh H."/>
            <person name="Senoo K."/>
        </authorList>
    </citation>
    <scope>NUCLEOTIDE SEQUENCE [LARGE SCALE GENOMIC DNA]</scope>
    <source>
        <strain evidence="11 12">Red111</strain>
    </source>
</reference>
<comment type="catalytic activity">
    <reaction evidence="1 8">
        <text>[(1-&gt;4)-alpha-D-glucosyl](n) + ADP-alpha-D-glucose = [(1-&gt;4)-alpha-D-glucosyl](n+1) + ADP + H(+)</text>
        <dbReference type="Rhea" id="RHEA:18189"/>
        <dbReference type="Rhea" id="RHEA-COMP:9584"/>
        <dbReference type="Rhea" id="RHEA-COMP:9587"/>
        <dbReference type="ChEBI" id="CHEBI:15378"/>
        <dbReference type="ChEBI" id="CHEBI:15444"/>
        <dbReference type="ChEBI" id="CHEBI:57498"/>
        <dbReference type="ChEBI" id="CHEBI:456216"/>
        <dbReference type="EC" id="2.4.1.21"/>
    </reaction>
</comment>
<dbReference type="InterPro" id="IPR011835">
    <property type="entry name" value="GS/SS"/>
</dbReference>